<dbReference type="RefSeq" id="WP_146158065.1">
    <property type="nucleotide sequence ID" value="NZ_PVNL01000097.1"/>
</dbReference>
<accession>A0A2S9YJA2</accession>
<evidence type="ECO:0000313" key="1">
    <source>
        <dbReference type="EMBL" id="PRQ05122.1"/>
    </source>
</evidence>
<gene>
    <name evidence="1" type="ORF">ENSA7_47510</name>
</gene>
<evidence type="ECO:0000313" key="2">
    <source>
        <dbReference type="Proteomes" id="UP000238823"/>
    </source>
</evidence>
<name>A0A2S9YJA2_9BACT</name>
<dbReference type="EMBL" id="PVNL01000097">
    <property type="protein sequence ID" value="PRQ05122.1"/>
    <property type="molecule type" value="Genomic_DNA"/>
</dbReference>
<dbReference type="Proteomes" id="UP000238823">
    <property type="component" value="Unassembled WGS sequence"/>
</dbReference>
<reference evidence="1 2" key="1">
    <citation type="submission" date="2018-03" db="EMBL/GenBank/DDBJ databases">
        <title>Draft Genome Sequences of the Obligatory Marine Myxobacteria Enhygromyxa salina SWB007.</title>
        <authorList>
            <person name="Poehlein A."/>
            <person name="Moghaddam J.A."/>
            <person name="Harms H."/>
            <person name="Alanjari M."/>
            <person name="Koenig G.M."/>
            <person name="Daniel R."/>
            <person name="Schaeberle T.F."/>
        </authorList>
    </citation>
    <scope>NUCLEOTIDE SEQUENCE [LARGE SCALE GENOMIC DNA]</scope>
    <source>
        <strain evidence="1 2">SWB007</strain>
    </source>
</reference>
<organism evidence="1 2">
    <name type="scientific">Enhygromyxa salina</name>
    <dbReference type="NCBI Taxonomy" id="215803"/>
    <lineage>
        <taxon>Bacteria</taxon>
        <taxon>Pseudomonadati</taxon>
        <taxon>Myxococcota</taxon>
        <taxon>Polyangia</taxon>
        <taxon>Nannocystales</taxon>
        <taxon>Nannocystaceae</taxon>
        <taxon>Enhygromyxa</taxon>
    </lineage>
</organism>
<dbReference type="AlphaFoldDB" id="A0A2S9YJA2"/>
<comment type="caution">
    <text evidence="1">The sequence shown here is derived from an EMBL/GenBank/DDBJ whole genome shotgun (WGS) entry which is preliminary data.</text>
</comment>
<proteinExistence type="predicted"/>
<sequence length="152" mass="16611">MATSSYFVGIGAWERMTIELLFAVVDRCDGDLARAAETMGMSEATMRRTVADARAANLRKFYAVVRIEVEPDSWKRMLARMLLAVIDEASSLASAAAVLGLRKSALRGRVRRARWLLRGTGHTATCITTNSGIAESRSTKDNSARGLEWGEG</sequence>
<protein>
    <submittedName>
        <fullName evidence="1">Uncharacterized protein</fullName>
    </submittedName>
</protein>